<keyword evidence="12" id="KW-1185">Reference proteome</keyword>
<dbReference type="GO" id="GO:0050684">
    <property type="term" value="P:regulation of mRNA processing"/>
    <property type="evidence" value="ECO:0007669"/>
    <property type="project" value="TreeGrafter"/>
</dbReference>
<keyword evidence="5" id="KW-0418">Kinase</keyword>
<proteinExistence type="predicted"/>
<keyword evidence="3" id="KW-0808">Transferase</keyword>
<dbReference type="SMART" id="SM00220">
    <property type="entry name" value="S_TKc"/>
    <property type="match status" value="1"/>
</dbReference>
<evidence type="ECO:0000256" key="9">
    <source>
        <dbReference type="SAM" id="MobiDB-lite"/>
    </source>
</evidence>
<comment type="catalytic activity">
    <reaction evidence="7">
        <text>L-threonyl-[protein] + ATP = O-phospho-L-threonyl-[protein] + ADP + H(+)</text>
        <dbReference type="Rhea" id="RHEA:46608"/>
        <dbReference type="Rhea" id="RHEA-COMP:11060"/>
        <dbReference type="Rhea" id="RHEA-COMP:11605"/>
        <dbReference type="ChEBI" id="CHEBI:15378"/>
        <dbReference type="ChEBI" id="CHEBI:30013"/>
        <dbReference type="ChEBI" id="CHEBI:30616"/>
        <dbReference type="ChEBI" id="CHEBI:61977"/>
        <dbReference type="ChEBI" id="CHEBI:456216"/>
        <dbReference type="EC" id="2.7.11.1"/>
    </reaction>
</comment>
<feature type="region of interest" description="Disordered" evidence="9">
    <location>
        <begin position="27"/>
        <end position="89"/>
    </location>
</feature>
<keyword evidence="2" id="KW-0723">Serine/threonine-protein kinase</keyword>
<name>A0A0C2XG63_HEBCY</name>
<protein>
    <recommendedName>
        <fullName evidence="1">non-specific serine/threonine protein kinase</fullName>
        <ecNumber evidence="1">2.7.11.1</ecNumber>
    </recommendedName>
</protein>
<gene>
    <name evidence="11" type="ORF">M413DRAFT_424015</name>
</gene>
<dbReference type="GO" id="GO:0005524">
    <property type="term" value="F:ATP binding"/>
    <property type="evidence" value="ECO:0007669"/>
    <property type="project" value="UniProtKB-KW"/>
</dbReference>
<dbReference type="PROSITE" id="PS50011">
    <property type="entry name" value="PROTEIN_KINASE_DOM"/>
    <property type="match status" value="1"/>
</dbReference>
<dbReference type="AlphaFoldDB" id="A0A0C2XG63"/>
<dbReference type="GO" id="GO:0004674">
    <property type="term" value="F:protein serine/threonine kinase activity"/>
    <property type="evidence" value="ECO:0007669"/>
    <property type="project" value="UniProtKB-KW"/>
</dbReference>
<dbReference type="OrthoDB" id="5979581at2759"/>
<keyword evidence="6" id="KW-0067">ATP-binding</keyword>
<dbReference type="GO" id="GO:0005737">
    <property type="term" value="C:cytoplasm"/>
    <property type="evidence" value="ECO:0007669"/>
    <property type="project" value="TreeGrafter"/>
</dbReference>
<dbReference type="InterPro" id="IPR000719">
    <property type="entry name" value="Prot_kinase_dom"/>
</dbReference>
<evidence type="ECO:0000256" key="2">
    <source>
        <dbReference type="ARBA" id="ARBA00022527"/>
    </source>
</evidence>
<dbReference type="GO" id="GO:0000245">
    <property type="term" value="P:spliceosomal complex assembly"/>
    <property type="evidence" value="ECO:0007669"/>
    <property type="project" value="TreeGrafter"/>
</dbReference>
<accession>A0A0C2XG63</accession>
<organism evidence="11 12">
    <name type="scientific">Hebeloma cylindrosporum</name>
    <dbReference type="NCBI Taxonomy" id="76867"/>
    <lineage>
        <taxon>Eukaryota</taxon>
        <taxon>Fungi</taxon>
        <taxon>Dikarya</taxon>
        <taxon>Basidiomycota</taxon>
        <taxon>Agaricomycotina</taxon>
        <taxon>Agaricomycetes</taxon>
        <taxon>Agaricomycetidae</taxon>
        <taxon>Agaricales</taxon>
        <taxon>Agaricineae</taxon>
        <taxon>Hymenogastraceae</taxon>
        <taxon>Hebeloma</taxon>
    </lineage>
</organism>
<keyword evidence="4" id="KW-0547">Nucleotide-binding</keyword>
<feature type="compositionally biased region" description="Low complexity" evidence="9">
    <location>
        <begin position="71"/>
        <end position="89"/>
    </location>
</feature>
<dbReference type="InterPro" id="IPR051334">
    <property type="entry name" value="SRPK"/>
</dbReference>
<dbReference type="EC" id="2.7.11.1" evidence="1"/>
<feature type="compositionally biased region" description="Polar residues" evidence="9">
    <location>
        <begin position="60"/>
        <end position="70"/>
    </location>
</feature>
<reference evidence="12" key="2">
    <citation type="submission" date="2015-01" db="EMBL/GenBank/DDBJ databases">
        <title>Evolutionary Origins and Diversification of the Mycorrhizal Mutualists.</title>
        <authorList>
            <consortium name="DOE Joint Genome Institute"/>
            <consortium name="Mycorrhizal Genomics Consortium"/>
            <person name="Kohler A."/>
            <person name="Kuo A."/>
            <person name="Nagy L.G."/>
            <person name="Floudas D."/>
            <person name="Copeland A."/>
            <person name="Barry K.W."/>
            <person name="Cichocki N."/>
            <person name="Veneault-Fourrey C."/>
            <person name="LaButti K."/>
            <person name="Lindquist E.A."/>
            <person name="Lipzen A."/>
            <person name="Lundell T."/>
            <person name="Morin E."/>
            <person name="Murat C."/>
            <person name="Riley R."/>
            <person name="Ohm R."/>
            <person name="Sun H."/>
            <person name="Tunlid A."/>
            <person name="Henrissat B."/>
            <person name="Grigoriev I.V."/>
            <person name="Hibbett D.S."/>
            <person name="Martin F."/>
        </authorList>
    </citation>
    <scope>NUCLEOTIDE SEQUENCE [LARGE SCALE GENOMIC DNA]</scope>
    <source>
        <strain evidence="12">h7</strain>
    </source>
</reference>
<evidence type="ECO:0000259" key="10">
    <source>
        <dbReference type="PROSITE" id="PS50011"/>
    </source>
</evidence>
<evidence type="ECO:0000256" key="1">
    <source>
        <dbReference type="ARBA" id="ARBA00012513"/>
    </source>
</evidence>
<feature type="domain" description="Protein kinase" evidence="10">
    <location>
        <begin position="1"/>
        <end position="356"/>
    </location>
</feature>
<dbReference type="EMBL" id="KN831801">
    <property type="protein sequence ID" value="KIM36903.1"/>
    <property type="molecule type" value="Genomic_DNA"/>
</dbReference>
<dbReference type="GO" id="GO:0005634">
    <property type="term" value="C:nucleus"/>
    <property type="evidence" value="ECO:0007669"/>
    <property type="project" value="TreeGrafter"/>
</dbReference>
<evidence type="ECO:0000256" key="5">
    <source>
        <dbReference type="ARBA" id="ARBA00022777"/>
    </source>
</evidence>
<dbReference type="STRING" id="686832.A0A0C2XG63"/>
<dbReference type="Pfam" id="PF00069">
    <property type="entry name" value="Pkinase"/>
    <property type="match status" value="1"/>
</dbReference>
<dbReference type="Proteomes" id="UP000053424">
    <property type="component" value="Unassembled WGS sequence"/>
</dbReference>
<dbReference type="HOGENOM" id="CLU_066262_0_0_1"/>
<dbReference type="PANTHER" id="PTHR47634:SF9">
    <property type="entry name" value="PROTEIN KINASE DOMAIN-CONTAINING PROTEIN-RELATED"/>
    <property type="match status" value="1"/>
</dbReference>
<reference evidence="11 12" key="1">
    <citation type="submission" date="2014-04" db="EMBL/GenBank/DDBJ databases">
        <authorList>
            <consortium name="DOE Joint Genome Institute"/>
            <person name="Kuo A."/>
            <person name="Gay G."/>
            <person name="Dore J."/>
            <person name="Kohler A."/>
            <person name="Nagy L.G."/>
            <person name="Floudas D."/>
            <person name="Copeland A."/>
            <person name="Barry K.W."/>
            <person name="Cichocki N."/>
            <person name="Veneault-Fourrey C."/>
            <person name="LaButti K."/>
            <person name="Lindquist E.A."/>
            <person name="Lipzen A."/>
            <person name="Lundell T."/>
            <person name="Morin E."/>
            <person name="Murat C."/>
            <person name="Sun H."/>
            <person name="Tunlid A."/>
            <person name="Henrissat B."/>
            <person name="Grigoriev I.V."/>
            <person name="Hibbett D.S."/>
            <person name="Martin F."/>
            <person name="Nordberg H.P."/>
            <person name="Cantor M.N."/>
            <person name="Hua S.X."/>
        </authorList>
    </citation>
    <scope>NUCLEOTIDE SEQUENCE [LARGE SCALE GENOMIC DNA]</scope>
    <source>
        <strain evidence="12">h7</strain>
    </source>
</reference>
<evidence type="ECO:0000313" key="11">
    <source>
        <dbReference type="EMBL" id="KIM36903.1"/>
    </source>
</evidence>
<evidence type="ECO:0000256" key="6">
    <source>
        <dbReference type="ARBA" id="ARBA00022840"/>
    </source>
</evidence>
<evidence type="ECO:0000313" key="12">
    <source>
        <dbReference type="Proteomes" id="UP000053424"/>
    </source>
</evidence>
<dbReference type="Gene3D" id="1.10.510.10">
    <property type="entry name" value="Transferase(Phosphotransferase) domain 1"/>
    <property type="match status" value="1"/>
</dbReference>
<dbReference type="InterPro" id="IPR011009">
    <property type="entry name" value="Kinase-like_dom_sf"/>
</dbReference>
<evidence type="ECO:0000256" key="4">
    <source>
        <dbReference type="ARBA" id="ARBA00022741"/>
    </source>
</evidence>
<sequence>MHRTRLHKTITTKFKCLVETIRKLKSTLGGSGEGDRGGDDDKGPQDTGRRRTIRRRQVIPCTSISLGVDNSPTATGTTSAPTSGISGTATPFQQALRTTEVYLPGYLWDALNPTERYASVADLCAHIGDQLPIQVVKLIARDVLRGLQDLHGSGATHNNINPNNILLSPTDLRALISQLRAETQTSLRPSELSIGFPCATPPSVLEIPQRLEYIDRQALNAPEAILGAPYGATSDMWALGCVIFELLTSEALFDPAFQTVELGITPEESHLIQMIEVFGELPLDVIRMGKLSDQWFTRDGALRIETTYYPIALGTVLERHIERRDVAQATAFLDTLLKVRPEDRSRAEDVIDHPWFSD</sequence>
<dbReference type="PANTHER" id="PTHR47634">
    <property type="entry name" value="PROTEIN KINASE DOMAIN-CONTAINING PROTEIN-RELATED"/>
    <property type="match status" value="1"/>
</dbReference>
<evidence type="ECO:0000256" key="3">
    <source>
        <dbReference type="ARBA" id="ARBA00022679"/>
    </source>
</evidence>
<feature type="compositionally biased region" description="Basic and acidic residues" evidence="9">
    <location>
        <begin position="33"/>
        <end position="49"/>
    </location>
</feature>
<comment type="catalytic activity">
    <reaction evidence="8">
        <text>L-seryl-[protein] + ATP = O-phospho-L-seryl-[protein] + ADP + H(+)</text>
        <dbReference type="Rhea" id="RHEA:17989"/>
        <dbReference type="Rhea" id="RHEA-COMP:9863"/>
        <dbReference type="Rhea" id="RHEA-COMP:11604"/>
        <dbReference type="ChEBI" id="CHEBI:15378"/>
        <dbReference type="ChEBI" id="CHEBI:29999"/>
        <dbReference type="ChEBI" id="CHEBI:30616"/>
        <dbReference type="ChEBI" id="CHEBI:83421"/>
        <dbReference type="ChEBI" id="CHEBI:456216"/>
        <dbReference type="EC" id="2.7.11.1"/>
    </reaction>
</comment>
<evidence type="ECO:0000256" key="7">
    <source>
        <dbReference type="ARBA" id="ARBA00047899"/>
    </source>
</evidence>
<dbReference type="SUPFAM" id="SSF56112">
    <property type="entry name" value="Protein kinase-like (PK-like)"/>
    <property type="match status" value="1"/>
</dbReference>
<evidence type="ECO:0000256" key="8">
    <source>
        <dbReference type="ARBA" id="ARBA00048679"/>
    </source>
</evidence>